<accession>A0A0N1II00</accession>
<comment type="caution">
    <text evidence="2">The sequence shown here is derived from an EMBL/GenBank/DDBJ whole genome shotgun (WGS) entry which is preliminary data.</text>
</comment>
<sequence length="2544" mass="277870">MQQMVITYVLSGLANIADVNPRDVHTSLFNGNIRVKNISLRPDTVNKILPLPIEEGTVPEVEVQIPNPSTSAPVDIKARRARAVLQFDLPSPPVERTPEQVLGGITATTILGHAVSDAVEASSEPLSPLDEHPSDAEAANLAFSSVYSDADEEDFASCVSDGDLSDCESLGSTGSFCSPTSPSDARGAGAQGGGWLDYLRSRAAQSVEWIWRRQLRVTFTNLTLVLPCDARKNVHYEIAVDTFIATVEPTQTTEKEQMKIINLQIGGVSVYANASDAHSRILVVEALSVTITTVYEAKTERVLRKNIAVTFNGTSTILADEATLFALLKCHLSRETRMAVPSYCLPFASLRARSSLWPYATACVVQGLRDHRQRFNFNASYLRFYAQARERYVRLLNECHRSQSVAERRRQLAEAEHDLRYEDVILFLRRHVQTKYNANAAAVEMEEPADLEPVIISSKHFDWKVVKVVLPARNTVFASDIALIVRNEETVFTVRAISLDSDGAVQAVAAPLPAAVGTTESLTVNLVEETSLLYVHFTDAASSTRTKLSLQPLAFKGSLDGALRCVTPIADALQRVSNQTRIDSTRFSPPSTASQSPLPPPVEKAATTIMAVHCLKIQLDDFELLVDHLSCTTASAPGTPAKLGCTMRNCYLKHAESYVLAPLEVRMTPRGNVVVSRVSLQVSKVTWATLRKDADSLRLLYEKYPRFNGAAPTHSGSSSAPAVPVASSNIDLDALKNLQKVLQWSAVVSCPPIEVDDVSIEFHPLDTTVALQRFSLQTVATTPRGPFGTHVSLRRVTVQCSYTGRITLRVEMNGGMRVGMSPEPAQALAVTLPEMTVTGKRSREGEEISLLELMGVEGVVHGTVQYYLTRRMLAANSVRLEDAELIYKTDPSVPMFNDRPCLTSYLQLAAEVTSIDLEKLSAFPTRAVSHVFSELYTFTCDEIISENYYRTFFSCFSDMALRISMHNCVVCCGSNDEAAELLVSVANTTSVARLTELNAYQPHLQATADNFPILIVNDVGRLAMEVDVSCFVVHVAACPTVSPSVVSLTVSGLKLQTALEKMPFWCAEAMEIPVVPQRWTVDSVRAVAWLDRQAATGPAVLDASLSVFTMETATTAPCNTSSASALSMLRDLPLTPSGSDHGSSVSFSADEEVEATQAALRRWSATVDFSAALSDFFKLQRMIRSVVSAAGLFSRRVVLTEGVSHAEFHLDDYGDVFLDSPRQMLLLQDCTFYAPTPDRHIVVCPGTSAVFRGCHFVHTLPTSLIRAASRSAVYVCEDCHLSNGEGFTSSTTPTGAAMSPPAVPSLHDVSENPDRRHTRTQLTVDEGTVTVQLDSVSRLVCSQKAFSLISKRKTRRSYVKVRNGELRMEYADPVQRVPVLAKTIAEGEMAVLLPRRSCSVSCSVVCGEVVIPVVTLMMRAVQERMSVLAAATAGRATASSCAGATTEDVPVPAYVVPPAPSSSLNAALRSTHAPDRFPYDSWKVLLSLSLIPIAIQLPNGMKVAKVTLSNAFVWSKRESLAEALVEARIALHEMALWDWQHQAFKSIIRSPVFLGVQGRTASALRVNMTATISSVDATVSTDQLRLLLHSLGAHDDAVAHHPQGNPPASACYWRNYSGAALRVRSGQGDVVSVPAAKRPNELTFLPGAAPFTITEVDGVMVDHVERGTEYPAPTVNTTSRSPGCATEGLFSSSKMVTLADKRQLQLTSMLTLDMALTTSLRTVVQIQNDTPLCLILAATGEREQVIAPFDLSCVPEAMLSCPDLSVAALKNTTDSARGSATLREPLFPDFTPAADFYQRCHQQGCPAADVPREFVSQLDGSSTFMVTEFKVQGPVLLLVFRAVRPYVVNDTVFPMLVDAVNTLGEVLASESIEAGGRAFFFGLPPTLNVRACVQIFVGDEVYMAREPVALFDREVAAIDSNIVLAHSAYPRRYFFELNLSVAVDGPAGPHGVAITTSYLCLVKNCSTIDLFFSTEEGDAVGTMGTAGMPGLRDTGAIGYVPSNSVVCIKPKGAAMSEPFEIDDSGEGCVIQCDRAPEPSAYSASYFLLHVVQGSTTKMAELLPSIVFLNRSRRRVLCVKHAIRQSGSTRVLEETVFQISPQSNHCYYTLSKYGYTNDFLFAWRDEGSETDELTFSTVVETDLAPNTTWSGFICCGATHHKLEIAKRHLYEPAYVTVGPAEMPRVKLVNLTSTEFREVASYQVAFPHPSKNNKYLLLTTVEGTMHTIDLLQEDPVELEPGVTVQAVCAEDDRCSVVLSSGRILALSKKSWVEEMQFSMNLQTTTLQLQLRDGSAVPLQFLWRSCAVNVTWWNGTLSLQSSVAGICLETNHEGQRQKAIEPFDADISVRELRSTTRDVYLKGFYIGLQPLTITVSDMLLYHLRVLGSRCKLDVPFRVSSWVQQRASTCILQSLPSCLPRLLHIGSAGISETPLELSWDRSARPPQDFLFGDSAMSKLIPSLHHAMLVIPKLKLRNVSRVSLSELVRRIQQILIMEVVKQIPKMVTTVGFFKKDSSLLEKLTSTLSSFFFRSSTESSTTDDGSSVLI</sequence>
<name>A0A0N1II00_LEPSE</name>
<feature type="region of interest" description="Disordered" evidence="1">
    <location>
        <begin position="1290"/>
        <end position="1314"/>
    </location>
</feature>
<proteinExistence type="predicted"/>
<evidence type="ECO:0000256" key="1">
    <source>
        <dbReference type="SAM" id="MobiDB-lite"/>
    </source>
</evidence>
<evidence type="ECO:0008006" key="4">
    <source>
        <dbReference type="Google" id="ProtNLM"/>
    </source>
</evidence>
<gene>
    <name evidence="2" type="ORF">ABL78_6673</name>
</gene>
<dbReference type="OMA" id="YRTFFSC"/>
<keyword evidence="3" id="KW-1185">Reference proteome</keyword>
<evidence type="ECO:0000313" key="3">
    <source>
        <dbReference type="Proteomes" id="UP000038009"/>
    </source>
</evidence>
<feature type="region of interest" description="Disordered" evidence="1">
    <location>
        <begin position="580"/>
        <end position="601"/>
    </location>
</feature>
<protein>
    <recommendedName>
        <fullName evidence="4">Chorein N-terminal domain-containing protein</fullName>
    </recommendedName>
</protein>
<evidence type="ECO:0000313" key="2">
    <source>
        <dbReference type="EMBL" id="KPI84282.1"/>
    </source>
</evidence>
<dbReference type="Proteomes" id="UP000038009">
    <property type="component" value="Unassembled WGS sequence"/>
</dbReference>
<organism evidence="2 3">
    <name type="scientific">Leptomonas seymouri</name>
    <dbReference type="NCBI Taxonomy" id="5684"/>
    <lineage>
        <taxon>Eukaryota</taxon>
        <taxon>Discoba</taxon>
        <taxon>Euglenozoa</taxon>
        <taxon>Kinetoplastea</taxon>
        <taxon>Metakinetoplastina</taxon>
        <taxon>Trypanosomatida</taxon>
        <taxon>Trypanosomatidae</taxon>
        <taxon>Leishmaniinae</taxon>
        <taxon>Leptomonas</taxon>
    </lineage>
</organism>
<reference evidence="2 3" key="1">
    <citation type="journal article" date="2015" name="PLoS Pathog.">
        <title>Leptomonas seymouri: Adaptations to the Dixenous Life Cycle Analyzed by Genome Sequencing, Transcriptome Profiling and Co-infection with Leishmania donovani.</title>
        <authorList>
            <person name="Kraeva N."/>
            <person name="Butenko A."/>
            <person name="Hlavacova J."/>
            <person name="Kostygov A."/>
            <person name="Myskova J."/>
            <person name="Grybchuk D."/>
            <person name="Lestinova T."/>
            <person name="Votypka J."/>
            <person name="Volf P."/>
            <person name="Opperdoes F."/>
            <person name="Flegontov P."/>
            <person name="Lukes J."/>
            <person name="Yurchenko V."/>
        </authorList>
    </citation>
    <scope>NUCLEOTIDE SEQUENCE [LARGE SCALE GENOMIC DNA]</scope>
    <source>
        <strain evidence="2 3">ATCC 30220</strain>
    </source>
</reference>
<dbReference type="VEuPathDB" id="TriTrypDB:Lsey_0273_0110"/>
<dbReference type="EMBL" id="LJSK01000273">
    <property type="protein sequence ID" value="KPI84282.1"/>
    <property type="molecule type" value="Genomic_DNA"/>
</dbReference>
<feature type="compositionally biased region" description="Polar residues" evidence="1">
    <location>
        <begin position="580"/>
        <end position="596"/>
    </location>
</feature>
<dbReference type="OrthoDB" id="271287at2759"/>